<evidence type="ECO:0008006" key="4">
    <source>
        <dbReference type="Google" id="ProtNLM"/>
    </source>
</evidence>
<feature type="transmembrane region" description="Helical" evidence="1">
    <location>
        <begin position="132"/>
        <end position="150"/>
    </location>
</feature>
<reference evidence="2 3" key="2">
    <citation type="journal article" date="2010" name="Proc. Natl. Acad. Sci. U.S.A.">
        <title>Enigmatic, ultrasmall, uncultivated Archaea.</title>
        <authorList>
            <person name="Baker B.J."/>
            <person name="Comolli L.R."/>
            <person name="Dick G.J."/>
            <person name="Hauser L.J."/>
            <person name="Hyatt D."/>
            <person name="Dill B.D."/>
            <person name="Land M.L."/>
            <person name="Verberkmoes N.C."/>
            <person name="Hettich R.L."/>
            <person name="Banfield J.F."/>
        </authorList>
    </citation>
    <scope>NUCLEOTIDE SEQUENCE [LARGE SCALE GENOMIC DNA]</scope>
    <source>
        <strain evidence="2">ARMAN-2</strain>
    </source>
</reference>
<feature type="transmembrane region" description="Helical" evidence="1">
    <location>
        <begin position="5"/>
        <end position="21"/>
    </location>
</feature>
<dbReference type="EMBL" id="GG697240">
    <property type="protein sequence ID" value="EET90110.1"/>
    <property type="molecule type" value="Genomic_DNA"/>
</dbReference>
<feature type="transmembrane region" description="Helical" evidence="1">
    <location>
        <begin position="27"/>
        <end position="46"/>
    </location>
</feature>
<feature type="transmembrane region" description="Helical" evidence="1">
    <location>
        <begin position="156"/>
        <end position="179"/>
    </location>
</feature>
<dbReference type="Proteomes" id="UP000332487">
    <property type="component" value="Unassembled WGS sequence"/>
</dbReference>
<feature type="transmembrane region" description="Helical" evidence="1">
    <location>
        <begin position="96"/>
        <end position="120"/>
    </location>
</feature>
<feature type="transmembrane region" description="Helical" evidence="1">
    <location>
        <begin position="191"/>
        <end position="210"/>
    </location>
</feature>
<gene>
    <name evidence="2" type="ORF">UNLARM2_0551</name>
</gene>
<keyword evidence="1" id="KW-1133">Transmembrane helix</keyword>
<keyword evidence="3" id="KW-1185">Reference proteome</keyword>
<protein>
    <recommendedName>
        <fullName evidence="4">Lycopene cyclase domain-containing protein</fullName>
    </recommendedName>
</protein>
<name>C7DHK8_MICA2</name>
<accession>C7DHK8</accession>
<dbReference type="AlphaFoldDB" id="C7DHK8"/>
<feature type="transmembrane region" description="Helical" evidence="1">
    <location>
        <begin position="234"/>
        <end position="254"/>
    </location>
</feature>
<evidence type="ECO:0000256" key="1">
    <source>
        <dbReference type="SAM" id="Phobius"/>
    </source>
</evidence>
<proteinExistence type="predicted"/>
<organism evidence="2 3">
    <name type="scientific">Candidatus Micrarchaeum acidiphilum ARMAN-2</name>
    <dbReference type="NCBI Taxonomy" id="425595"/>
    <lineage>
        <taxon>Archaea</taxon>
        <taxon>Candidatus Micrarchaeota</taxon>
        <taxon>Candidatus Micrarchaeia</taxon>
        <taxon>Candidatus Micrarchaeales</taxon>
        <taxon>Candidatus Micrarchaeaceae</taxon>
        <taxon>Candidatus Micrarchaeum</taxon>
    </lineage>
</organism>
<feature type="transmembrane region" description="Helical" evidence="1">
    <location>
        <begin position="58"/>
        <end position="76"/>
    </location>
</feature>
<keyword evidence="1" id="KW-0812">Transmembrane</keyword>
<reference evidence="2 3" key="1">
    <citation type="journal article" date="2009" name="Genome Biol.">
        <title>Community-wide analysis of microbial genome sequence signatures.</title>
        <authorList>
            <person name="Dick G.J."/>
            <person name="Andersson A.F."/>
            <person name="Baker B.J."/>
            <person name="Simmons S.L."/>
            <person name="Thomas B.C."/>
            <person name="Yelton A.P."/>
            <person name="Banfield J.F."/>
        </authorList>
    </citation>
    <scope>NUCLEOTIDE SEQUENCE [LARGE SCALE GENOMIC DNA]</scope>
    <source>
        <strain evidence="2">ARMAN-2</strain>
    </source>
</reference>
<evidence type="ECO:0000313" key="2">
    <source>
        <dbReference type="EMBL" id="EET90110.1"/>
    </source>
</evidence>
<evidence type="ECO:0000313" key="3">
    <source>
        <dbReference type="Proteomes" id="UP000332487"/>
    </source>
</evidence>
<sequence length="268" mass="31802">MKWYGYLGIFMLAFANINFFTKVEPFALFYIPIAWYGYIFLFDSIVYKIRHRSIISTYPWEFLLMLLISVPFWLISELYNLTAVDWIYIHWVWYEHLLDFTTILPAVAETFTLVKALGIFKNVRLPKISKGIMKPSIALGVALMIIPIFVPKAAFPLIWIGIFLILDPINYLMGNASVFGKMTTGRWSEMFQLFLSGIIMGFFWEMWNYLSYAKWLYFLPSIFLPQFRLFEMPLIGYLGYLPFALDVFAFYTFFRIFRFRGENPLDRI</sequence>
<keyword evidence="1" id="KW-0472">Membrane</keyword>